<dbReference type="CDD" id="cd06222">
    <property type="entry name" value="RNase_H_like"/>
    <property type="match status" value="1"/>
</dbReference>
<dbReference type="Pfam" id="PF13456">
    <property type="entry name" value="RVT_3"/>
    <property type="match status" value="1"/>
</dbReference>
<dbReference type="SUPFAM" id="SSF53098">
    <property type="entry name" value="Ribonuclease H-like"/>
    <property type="match status" value="1"/>
</dbReference>
<dbReference type="PANTHER" id="PTHR47723">
    <property type="entry name" value="OS05G0353850 PROTEIN"/>
    <property type="match status" value="1"/>
</dbReference>
<sequence length="107" mass="11737">MEFHLVIVNKRKRNTKKLVQVKWNPPDPGTYKFNLDGAIKNSPGPGGLGGVIRNDLGGWVMGFIEPIPMANPVRAELQAMRRGLSLAVQKNLSPIEINSDSPIPPLI</sequence>
<evidence type="ECO:0000259" key="1">
    <source>
        <dbReference type="PROSITE" id="PS50879"/>
    </source>
</evidence>
<dbReference type="Proteomes" id="UP001311915">
    <property type="component" value="Unassembled WGS sequence"/>
</dbReference>
<dbReference type="EMBL" id="JAWPEI010000012">
    <property type="protein sequence ID" value="KAK4708914.1"/>
    <property type="molecule type" value="Genomic_DNA"/>
</dbReference>
<dbReference type="InterPro" id="IPR036397">
    <property type="entry name" value="RNaseH_sf"/>
</dbReference>
<organism evidence="2 3">
    <name type="scientific">Solanum pinnatisectum</name>
    <name type="common">tansyleaf nightshade</name>
    <dbReference type="NCBI Taxonomy" id="50273"/>
    <lineage>
        <taxon>Eukaryota</taxon>
        <taxon>Viridiplantae</taxon>
        <taxon>Streptophyta</taxon>
        <taxon>Embryophyta</taxon>
        <taxon>Tracheophyta</taxon>
        <taxon>Spermatophyta</taxon>
        <taxon>Magnoliopsida</taxon>
        <taxon>eudicotyledons</taxon>
        <taxon>Gunneridae</taxon>
        <taxon>Pentapetalae</taxon>
        <taxon>asterids</taxon>
        <taxon>lamiids</taxon>
        <taxon>Solanales</taxon>
        <taxon>Solanaceae</taxon>
        <taxon>Solanoideae</taxon>
        <taxon>Solaneae</taxon>
        <taxon>Solanum</taxon>
    </lineage>
</organism>
<dbReference type="Gene3D" id="3.30.420.10">
    <property type="entry name" value="Ribonuclease H-like superfamily/Ribonuclease H"/>
    <property type="match status" value="1"/>
</dbReference>
<dbReference type="InterPro" id="IPR012337">
    <property type="entry name" value="RNaseH-like_sf"/>
</dbReference>
<accession>A0AAV9K6F8</accession>
<comment type="caution">
    <text evidence="2">The sequence shown here is derived from an EMBL/GenBank/DDBJ whole genome shotgun (WGS) entry which is preliminary data.</text>
</comment>
<dbReference type="GO" id="GO:0003676">
    <property type="term" value="F:nucleic acid binding"/>
    <property type="evidence" value="ECO:0007669"/>
    <property type="project" value="InterPro"/>
</dbReference>
<protein>
    <recommendedName>
        <fullName evidence="1">RNase H type-1 domain-containing protein</fullName>
    </recommendedName>
</protein>
<reference evidence="2 3" key="1">
    <citation type="submission" date="2023-10" db="EMBL/GenBank/DDBJ databases">
        <title>Genome-Wide Identification Analysis in wild type Solanum Pinnatisectum Reveals Some Genes Defensing Phytophthora Infestans.</title>
        <authorList>
            <person name="Sun C."/>
        </authorList>
    </citation>
    <scope>NUCLEOTIDE SEQUENCE [LARGE SCALE GENOMIC DNA]</scope>
    <source>
        <strain evidence="2">LQN</strain>
        <tissue evidence="2">Leaf</tissue>
    </source>
</reference>
<feature type="domain" description="RNase H type-1" evidence="1">
    <location>
        <begin position="27"/>
        <end position="107"/>
    </location>
</feature>
<dbReference type="InterPro" id="IPR053151">
    <property type="entry name" value="RNase_H-like"/>
</dbReference>
<keyword evidence="3" id="KW-1185">Reference proteome</keyword>
<dbReference type="InterPro" id="IPR044730">
    <property type="entry name" value="RNase_H-like_dom_plant"/>
</dbReference>
<dbReference type="PROSITE" id="PS50879">
    <property type="entry name" value="RNASE_H_1"/>
    <property type="match status" value="1"/>
</dbReference>
<proteinExistence type="predicted"/>
<dbReference type="GO" id="GO:0004523">
    <property type="term" value="F:RNA-DNA hybrid ribonuclease activity"/>
    <property type="evidence" value="ECO:0007669"/>
    <property type="project" value="InterPro"/>
</dbReference>
<name>A0AAV9K6F8_9SOLN</name>
<dbReference type="AlphaFoldDB" id="A0AAV9K6F8"/>
<evidence type="ECO:0000313" key="2">
    <source>
        <dbReference type="EMBL" id="KAK4708914.1"/>
    </source>
</evidence>
<dbReference type="PANTHER" id="PTHR47723:SF23">
    <property type="entry name" value="REVERSE TRANSCRIPTASE-LIKE PROTEIN"/>
    <property type="match status" value="1"/>
</dbReference>
<gene>
    <name evidence="2" type="ORF">R3W88_029839</name>
</gene>
<dbReference type="InterPro" id="IPR002156">
    <property type="entry name" value="RNaseH_domain"/>
</dbReference>
<evidence type="ECO:0000313" key="3">
    <source>
        <dbReference type="Proteomes" id="UP001311915"/>
    </source>
</evidence>